<dbReference type="AlphaFoldDB" id="A0A2B7YNY0"/>
<gene>
    <name evidence="1" type="ORF">RN96_05405</name>
</gene>
<dbReference type="RefSeq" id="WP_098702621.1">
    <property type="nucleotide sequence ID" value="NZ_NJGI01000001.1"/>
</dbReference>
<dbReference type="EMBL" id="NJGI01000001">
    <property type="protein sequence ID" value="PGH22562.1"/>
    <property type="molecule type" value="Genomic_DNA"/>
</dbReference>
<protein>
    <submittedName>
        <fullName evidence="1">Endonuclease</fullName>
    </submittedName>
</protein>
<dbReference type="GO" id="GO:0004519">
    <property type="term" value="F:endonuclease activity"/>
    <property type="evidence" value="ECO:0007669"/>
    <property type="project" value="UniProtKB-KW"/>
</dbReference>
<proteinExistence type="predicted"/>
<comment type="caution">
    <text evidence="1">The sequence shown here is derived from an EMBL/GenBank/DDBJ whole genome shotgun (WGS) entry which is preliminary data.</text>
</comment>
<keyword evidence="1" id="KW-0255">Endonuclease</keyword>
<dbReference type="Proteomes" id="UP000222862">
    <property type="component" value="Unassembled WGS sequence"/>
</dbReference>
<keyword evidence="1" id="KW-0378">Hydrolase</keyword>
<name>A0A2B7YNY0_FUSNP</name>
<organism evidence="1 2">
    <name type="scientific">Fusobacterium nucleatum subsp. polymorphum</name>
    <name type="common">Fusobacterium polymorphum</name>
    <dbReference type="NCBI Taxonomy" id="76857"/>
    <lineage>
        <taxon>Bacteria</taxon>
        <taxon>Fusobacteriati</taxon>
        <taxon>Fusobacteriota</taxon>
        <taxon>Fusobacteriia</taxon>
        <taxon>Fusobacteriales</taxon>
        <taxon>Fusobacteriaceae</taxon>
        <taxon>Fusobacterium</taxon>
    </lineage>
</organism>
<keyword evidence="1" id="KW-0540">Nuclease</keyword>
<evidence type="ECO:0000313" key="2">
    <source>
        <dbReference type="Proteomes" id="UP000222862"/>
    </source>
</evidence>
<evidence type="ECO:0000313" key="1">
    <source>
        <dbReference type="EMBL" id="PGH22562.1"/>
    </source>
</evidence>
<reference evidence="1 2" key="1">
    <citation type="submission" date="2017-06" db="EMBL/GenBank/DDBJ databases">
        <title>Genome sequencing of Fusobacterium nucleatum subsp. polymorphum KCOM 1232 (=ChDC F37).</title>
        <authorList>
            <person name="Kook J.-K."/>
            <person name="Park S.-N."/>
            <person name="Lim Y.K."/>
            <person name="Roh H."/>
        </authorList>
    </citation>
    <scope>NUCLEOTIDE SEQUENCE [LARGE SCALE GENOMIC DNA]</scope>
    <source>
        <strain evidence="2">KCOM 1232 ( ChDC F37)</strain>
    </source>
</reference>
<sequence>MLMKICGKCGKRIGINEVCSCTKQRHKVYDREYRNKDNAEFYHSKAWKSMTALCKLKANGLDLYELVINNNIVKGTLSHHIDELEEARDKALDINNLIWISDKTHSYIHSEYNKNLESKNKMKEVLFNIIKNYYK</sequence>
<accession>A0A2B7YNY0</accession>